<accession>A0A8E1QYQ1</accession>
<feature type="chain" id="PRO_5034930777" description="Esterase" evidence="1">
    <location>
        <begin position="21"/>
        <end position="463"/>
    </location>
</feature>
<name>A0A8E1QYQ1_9BACT</name>
<evidence type="ECO:0000313" key="2">
    <source>
        <dbReference type="EMBL" id="KOO68171.1"/>
    </source>
</evidence>
<sequence length="463" mass="53431">MKKIFLLLYLCVILSNIAISQNIMDVKQYSFRSLTYNDTRSFRIALPASVYPNVKYNVLFVLDADYTFDVIASTAVYLQTFDYIPPTAVVAIDYSTPGNRNDVGYDLSGNSLDSSGEMFYKYVNTDLAKEIDRIIPTSGFNTLVGHSYTASYLNYYIDAGNDNMTSYILFSPEKMERMPGFETKYKTKSPCVRIITAMDDTEERQTFGRNLYENFQKMKYDVKLHSIKADHMSVIPAGIMQALTSLYDKYYNIDSIYAAIERSDCPLWETFTSINENNRTLYKQELPVSGSCISAFLWTAIQKDEKESIDKLRVYYEKALENENSDPNALGVMGDLMNKLGLWKEADYYLQRCLDRYKKLKQEHETLYWRRVYSLNVLPKLGQYKKAWKILEDGKKIYPDDKAIFCYYQGVLSITNDFLIKKGIEQLKIALKYPDVLKNNFVNSDEAEALLKKGISKEKGVMP</sequence>
<organism evidence="2 3">
    <name type="scientific">Xylanibacter rarus</name>
    <dbReference type="NCBI Taxonomy" id="1676614"/>
    <lineage>
        <taxon>Bacteria</taxon>
        <taxon>Pseudomonadati</taxon>
        <taxon>Bacteroidota</taxon>
        <taxon>Bacteroidia</taxon>
        <taxon>Bacteroidales</taxon>
        <taxon>Prevotellaceae</taxon>
        <taxon>Xylanibacter</taxon>
    </lineage>
</organism>
<evidence type="ECO:0000256" key="1">
    <source>
        <dbReference type="SAM" id="SignalP"/>
    </source>
</evidence>
<evidence type="ECO:0000313" key="3">
    <source>
        <dbReference type="Proteomes" id="UP000036951"/>
    </source>
</evidence>
<dbReference type="Gene3D" id="3.40.50.1820">
    <property type="entry name" value="alpha/beta hydrolase"/>
    <property type="match status" value="1"/>
</dbReference>
<dbReference type="SUPFAM" id="SSF48452">
    <property type="entry name" value="TPR-like"/>
    <property type="match status" value="1"/>
</dbReference>
<gene>
    <name evidence="2" type="ORF">ACU52_09270</name>
</gene>
<evidence type="ECO:0008006" key="4">
    <source>
        <dbReference type="Google" id="ProtNLM"/>
    </source>
</evidence>
<keyword evidence="1" id="KW-0732">Signal</keyword>
<dbReference type="Proteomes" id="UP000036951">
    <property type="component" value="Unassembled WGS sequence"/>
</dbReference>
<keyword evidence="3" id="KW-1185">Reference proteome</keyword>
<dbReference type="AlphaFoldDB" id="A0A8E1QYQ1"/>
<proteinExistence type="predicted"/>
<reference evidence="2 3" key="1">
    <citation type="submission" date="2015-06" db="EMBL/GenBank/DDBJ databases">
        <title>Prevotella sp. 109, sp. nov., a novel member of the family Prevotellaceae isolated from human faeces.</title>
        <authorList>
            <person name="Shkoporov A.N."/>
            <person name="Chaplin A.V."/>
            <person name="Kafarskaia L.I."/>
            <person name="Efimov B.A."/>
        </authorList>
    </citation>
    <scope>NUCLEOTIDE SEQUENCE [LARGE SCALE GENOMIC DNA]</scope>
    <source>
        <strain evidence="2 3">109</strain>
    </source>
</reference>
<dbReference type="InterPro" id="IPR011990">
    <property type="entry name" value="TPR-like_helical_dom_sf"/>
</dbReference>
<comment type="caution">
    <text evidence="2">The sequence shown here is derived from an EMBL/GenBank/DDBJ whole genome shotgun (WGS) entry which is preliminary data.</text>
</comment>
<dbReference type="InterPro" id="IPR029058">
    <property type="entry name" value="AB_hydrolase_fold"/>
</dbReference>
<feature type="signal peptide" evidence="1">
    <location>
        <begin position="1"/>
        <end position="20"/>
    </location>
</feature>
<dbReference type="SUPFAM" id="SSF53474">
    <property type="entry name" value="alpha/beta-Hydrolases"/>
    <property type="match status" value="1"/>
</dbReference>
<dbReference type="EMBL" id="LFQU01000017">
    <property type="protein sequence ID" value="KOO68171.1"/>
    <property type="molecule type" value="Genomic_DNA"/>
</dbReference>
<dbReference type="OrthoDB" id="9784036at2"/>
<dbReference type="RefSeq" id="WP_053398601.1">
    <property type="nucleotide sequence ID" value="NZ_LFQU01000017.1"/>
</dbReference>
<dbReference type="Gene3D" id="1.25.40.10">
    <property type="entry name" value="Tetratricopeptide repeat domain"/>
    <property type="match status" value="1"/>
</dbReference>
<protein>
    <recommendedName>
        <fullName evidence="4">Esterase</fullName>
    </recommendedName>
</protein>